<evidence type="ECO:0000256" key="4">
    <source>
        <dbReference type="ARBA" id="ARBA00022824"/>
    </source>
</evidence>
<dbReference type="Proteomes" id="UP000515151">
    <property type="component" value="Chromosome 4"/>
</dbReference>
<evidence type="ECO:0000256" key="7">
    <source>
        <dbReference type="SAM" id="Phobius"/>
    </source>
</evidence>
<evidence type="ECO:0000256" key="2">
    <source>
        <dbReference type="ARBA" id="ARBA00005245"/>
    </source>
</evidence>
<dbReference type="InterPro" id="IPR039955">
    <property type="entry name" value="DTM1"/>
</dbReference>
<evidence type="ECO:0000313" key="9">
    <source>
        <dbReference type="RefSeq" id="XP_031394764.1"/>
    </source>
</evidence>
<dbReference type="PANTHER" id="PTHR38354:SF2">
    <property type="entry name" value="SIGNAL PEPTIDASE COMPLEX-LIKE PROTEIN DTM1"/>
    <property type="match status" value="1"/>
</dbReference>
<sequence>MADDTALRSALVWLAVVMAVVGLGTHSFKKMFVTYVLGMLGIVGILLPDWDYFDRDFSKWTTPVTGEERAAIASARRSGLSRASIRSEPARSVLDEHRYFYILKMAS</sequence>
<dbReference type="PANTHER" id="PTHR38354">
    <property type="entry name" value="SIGNAL PEPTIDASE COMPLEX-LIKE PROTEIN DTM1"/>
    <property type="match status" value="1"/>
</dbReference>
<dbReference type="GeneID" id="116206130"/>
<feature type="transmembrane region" description="Helical" evidence="7">
    <location>
        <begin position="32"/>
        <end position="50"/>
    </location>
</feature>
<evidence type="ECO:0000256" key="1">
    <source>
        <dbReference type="ARBA" id="ARBA00004477"/>
    </source>
</evidence>
<dbReference type="RefSeq" id="XP_031394764.1">
    <property type="nucleotide sequence ID" value="XM_031538904.1"/>
</dbReference>
<dbReference type="AlphaFoldDB" id="A0A6P8DK68"/>
<reference evidence="8" key="1">
    <citation type="journal article" date="2020" name="Plant Biotechnol. J.">
        <title>The pomegranate (Punica granatum L.) draft genome dissects genetic divergence between soft- and hard-seeded cultivars.</title>
        <authorList>
            <person name="Luo X."/>
            <person name="Li H."/>
            <person name="Wu Z."/>
            <person name="Yao W."/>
            <person name="Zhao P."/>
            <person name="Cao D."/>
            <person name="Yu H."/>
            <person name="Li K."/>
            <person name="Poudel K."/>
            <person name="Zhao D."/>
            <person name="Zhang F."/>
            <person name="Xia X."/>
            <person name="Chen L."/>
            <person name="Wang Q."/>
            <person name="Jing D."/>
            <person name="Cao S."/>
        </authorList>
    </citation>
    <scope>NUCLEOTIDE SEQUENCE [LARGE SCALE GENOMIC DNA]</scope>
    <source>
        <strain evidence="8">cv. Tunisia</strain>
    </source>
</reference>
<evidence type="ECO:0000256" key="5">
    <source>
        <dbReference type="ARBA" id="ARBA00022989"/>
    </source>
</evidence>
<keyword evidence="5 7" id="KW-1133">Transmembrane helix</keyword>
<comment type="subcellular location">
    <subcellularLocation>
        <location evidence="1">Endoplasmic reticulum membrane</location>
        <topology evidence="1">Multi-pass membrane protein</topology>
    </subcellularLocation>
</comment>
<keyword evidence="8" id="KW-1185">Reference proteome</keyword>
<protein>
    <submittedName>
        <fullName evidence="9">Signal peptidase complex-like protein DTM1 isoform X2</fullName>
    </submittedName>
</protein>
<keyword evidence="4" id="KW-0256">Endoplasmic reticulum</keyword>
<comment type="similarity">
    <text evidence="2">Belongs to the SPCS1 family.</text>
</comment>
<dbReference type="GO" id="GO:0005787">
    <property type="term" value="C:signal peptidase complex"/>
    <property type="evidence" value="ECO:0007669"/>
    <property type="project" value="InterPro"/>
</dbReference>
<gene>
    <name evidence="9" type="primary">LOC116206130</name>
</gene>
<reference evidence="9" key="2">
    <citation type="submission" date="2025-08" db="UniProtKB">
        <authorList>
            <consortium name="RefSeq"/>
        </authorList>
    </citation>
    <scope>IDENTIFICATION</scope>
    <source>
        <tissue evidence="9">Leaf</tissue>
    </source>
</reference>
<evidence type="ECO:0000256" key="6">
    <source>
        <dbReference type="ARBA" id="ARBA00023136"/>
    </source>
</evidence>
<feature type="transmembrane region" description="Helical" evidence="7">
    <location>
        <begin position="6"/>
        <end position="25"/>
    </location>
</feature>
<name>A0A6P8DK68_PUNGR</name>
<evidence type="ECO:0000313" key="8">
    <source>
        <dbReference type="Proteomes" id="UP000515151"/>
    </source>
</evidence>
<keyword evidence="6 7" id="KW-0472">Membrane</keyword>
<accession>A0A6P8DK68</accession>
<keyword evidence="3 7" id="KW-0812">Transmembrane</keyword>
<dbReference type="GO" id="GO:0048658">
    <property type="term" value="P:anther wall tapetum development"/>
    <property type="evidence" value="ECO:0007669"/>
    <property type="project" value="InterPro"/>
</dbReference>
<proteinExistence type="inferred from homology"/>
<dbReference type="GO" id="GO:0006465">
    <property type="term" value="P:signal peptide processing"/>
    <property type="evidence" value="ECO:0007669"/>
    <property type="project" value="InterPro"/>
</dbReference>
<dbReference type="Pfam" id="PF06645">
    <property type="entry name" value="SPC12"/>
    <property type="match status" value="1"/>
</dbReference>
<evidence type="ECO:0000256" key="3">
    <source>
        <dbReference type="ARBA" id="ARBA00022692"/>
    </source>
</evidence>
<dbReference type="InterPro" id="IPR009542">
    <property type="entry name" value="Spc1/SPCS1"/>
</dbReference>
<organism evidence="8 9">
    <name type="scientific">Punica granatum</name>
    <name type="common">Pomegranate</name>
    <dbReference type="NCBI Taxonomy" id="22663"/>
    <lineage>
        <taxon>Eukaryota</taxon>
        <taxon>Viridiplantae</taxon>
        <taxon>Streptophyta</taxon>
        <taxon>Embryophyta</taxon>
        <taxon>Tracheophyta</taxon>
        <taxon>Spermatophyta</taxon>
        <taxon>Magnoliopsida</taxon>
        <taxon>eudicotyledons</taxon>
        <taxon>Gunneridae</taxon>
        <taxon>Pentapetalae</taxon>
        <taxon>rosids</taxon>
        <taxon>malvids</taxon>
        <taxon>Myrtales</taxon>
        <taxon>Lythraceae</taxon>
        <taxon>Punica</taxon>
    </lineage>
</organism>